<name>A0ABS5A7F7_9PSEU</name>
<dbReference type="InterPro" id="IPR002347">
    <property type="entry name" value="SDR_fam"/>
</dbReference>
<dbReference type="NCBIfam" id="NF005559">
    <property type="entry name" value="PRK07231.1"/>
    <property type="match status" value="1"/>
</dbReference>
<dbReference type="RefSeq" id="WP_086789275.1">
    <property type="nucleotide sequence ID" value="NZ_JAGIOO010000001.1"/>
</dbReference>
<dbReference type="PANTHER" id="PTHR43639:SF9">
    <property type="entry name" value="BLL5898 PROTEIN"/>
    <property type="match status" value="1"/>
</dbReference>
<dbReference type="InterPro" id="IPR020904">
    <property type="entry name" value="Sc_DH/Rdtase_CS"/>
</dbReference>
<dbReference type="PRINTS" id="PR00081">
    <property type="entry name" value="GDHRDH"/>
</dbReference>
<dbReference type="Proteomes" id="UP001519363">
    <property type="component" value="Unassembled WGS sequence"/>
</dbReference>
<evidence type="ECO:0000256" key="2">
    <source>
        <dbReference type="ARBA" id="ARBA00023002"/>
    </source>
</evidence>
<sequence length="248" mass="25920">MTNRFTDKVALVTGGATGMGLATARLLHAEGATVVITGRRAELLESAAADLGTRALAIPADVAKPTDLDEVYRRITEELGRLDVVFANAGVGVFKPATEWTEPDVDHLLGVNLKGVFFTVTKALPLLSRGGSVVLNASWTQYRGMSGASLYSASKAAVTNLTRTLSTELAPRGIRINSVSPGYISTDMMTGTTDAAGRESFRREVPIGELGTSEQVAAAVAFLASDAAAYVTGTDLIVDGGLTYAPVR</sequence>
<reference evidence="3 4" key="1">
    <citation type="submission" date="2021-03" db="EMBL/GenBank/DDBJ databases">
        <title>Sequencing the genomes of 1000 actinobacteria strains.</title>
        <authorList>
            <person name="Klenk H.-P."/>
        </authorList>
    </citation>
    <scope>NUCLEOTIDE SEQUENCE [LARGE SCALE GENOMIC DNA]</scope>
    <source>
        <strain evidence="3 4">DSM 44580</strain>
    </source>
</reference>
<accession>A0ABS5A7F7</accession>
<comment type="caution">
    <text evidence="3">The sequence shown here is derived from an EMBL/GenBank/DDBJ whole genome shotgun (WGS) entry which is preliminary data.</text>
</comment>
<keyword evidence="2" id="KW-0560">Oxidoreductase</keyword>
<dbReference type="SUPFAM" id="SSF51735">
    <property type="entry name" value="NAD(P)-binding Rossmann-fold domains"/>
    <property type="match status" value="1"/>
</dbReference>
<dbReference type="EMBL" id="JAGIOO010000001">
    <property type="protein sequence ID" value="MBP2472534.1"/>
    <property type="molecule type" value="Genomic_DNA"/>
</dbReference>
<comment type="similarity">
    <text evidence="1">Belongs to the short-chain dehydrogenases/reductases (SDR) family.</text>
</comment>
<evidence type="ECO:0000256" key="1">
    <source>
        <dbReference type="ARBA" id="ARBA00006484"/>
    </source>
</evidence>
<dbReference type="Gene3D" id="3.40.50.720">
    <property type="entry name" value="NAD(P)-binding Rossmann-like Domain"/>
    <property type="match status" value="1"/>
</dbReference>
<dbReference type="CDD" id="cd05233">
    <property type="entry name" value="SDR_c"/>
    <property type="match status" value="1"/>
</dbReference>
<dbReference type="PROSITE" id="PS00061">
    <property type="entry name" value="ADH_SHORT"/>
    <property type="match status" value="1"/>
</dbReference>
<evidence type="ECO:0000313" key="3">
    <source>
        <dbReference type="EMBL" id="MBP2472534.1"/>
    </source>
</evidence>
<dbReference type="Pfam" id="PF13561">
    <property type="entry name" value="adh_short_C2"/>
    <property type="match status" value="1"/>
</dbReference>
<proteinExistence type="inferred from homology"/>
<keyword evidence="4" id="KW-1185">Reference proteome</keyword>
<evidence type="ECO:0000313" key="4">
    <source>
        <dbReference type="Proteomes" id="UP001519363"/>
    </source>
</evidence>
<dbReference type="InterPro" id="IPR036291">
    <property type="entry name" value="NAD(P)-bd_dom_sf"/>
</dbReference>
<dbReference type="PRINTS" id="PR00080">
    <property type="entry name" value="SDRFAMILY"/>
</dbReference>
<protein>
    <submittedName>
        <fullName evidence="3">NAD(P)-dependent dehydrogenase (Short-subunit alcohol dehydrogenase family)</fullName>
    </submittedName>
</protein>
<organism evidence="3 4">
    <name type="scientific">Crossiella equi</name>
    <dbReference type="NCBI Taxonomy" id="130796"/>
    <lineage>
        <taxon>Bacteria</taxon>
        <taxon>Bacillati</taxon>
        <taxon>Actinomycetota</taxon>
        <taxon>Actinomycetes</taxon>
        <taxon>Pseudonocardiales</taxon>
        <taxon>Pseudonocardiaceae</taxon>
        <taxon>Crossiella</taxon>
    </lineage>
</organism>
<gene>
    <name evidence="3" type="ORF">JOF53_001406</name>
</gene>
<dbReference type="PANTHER" id="PTHR43639">
    <property type="entry name" value="OXIDOREDUCTASE, SHORT-CHAIN DEHYDROGENASE/REDUCTASE FAMILY (AFU_ORTHOLOGUE AFUA_5G02870)"/>
    <property type="match status" value="1"/>
</dbReference>